<evidence type="ECO:0000256" key="1">
    <source>
        <dbReference type="ARBA" id="ARBA00001400"/>
    </source>
</evidence>
<evidence type="ECO:0000256" key="6">
    <source>
        <dbReference type="ARBA" id="ARBA00022763"/>
    </source>
</evidence>
<reference evidence="13 14" key="1">
    <citation type="submission" date="2014-07" db="EMBL/GenBank/DDBJ databases">
        <authorList>
            <person name="Urmite Genomes Urmite Genomes"/>
        </authorList>
    </citation>
    <scope>NUCLEOTIDE SEQUENCE [LARGE SCALE GENOMIC DNA]</scope>
    <source>
        <strain evidence="13 14">13MG44_air</strain>
    </source>
</reference>
<comment type="catalytic activity">
    <reaction evidence="1 9 11">
        <text>Hydrolyzes single-stranded DNA or mismatched double-stranded DNA and polynucleotides, releasing free uracil.</text>
        <dbReference type="EC" id="3.2.2.27"/>
    </reaction>
</comment>
<dbReference type="NCBIfam" id="NF003588">
    <property type="entry name" value="PRK05254.1-1"/>
    <property type="match status" value="1"/>
</dbReference>
<evidence type="ECO:0000256" key="9">
    <source>
        <dbReference type="HAMAP-Rule" id="MF_00148"/>
    </source>
</evidence>
<comment type="similarity">
    <text evidence="3 9 11">Belongs to the uracil-DNA glycosylase (UDG) superfamily. UNG family.</text>
</comment>
<dbReference type="InterPro" id="IPR002043">
    <property type="entry name" value="UDG_fam1"/>
</dbReference>
<keyword evidence="8 9" id="KW-0234">DNA repair</keyword>
<evidence type="ECO:0000313" key="13">
    <source>
        <dbReference type="EMBL" id="CEA02854.1"/>
    </source>
</evidence>
<protein>
    <recommendedName>
        <fullName evidence="5 9">Uracil-DNA glycosylase</fullName>
        <shortName evidence="9">UDG</shortName>
        <ecNumber evidence="4 9">3.2.2.27</ecNumber>
    </recommendedName>
</protein>
<evidence type="ECO:0000256" key="10">
    <source>
        <dbReference type="PROSITE-ProRule" id="PRU10072"/>
    </source>
</evidence>
<dbReference type="NCBIfam" id="NF003591">
    <property type="entry name" value="PRK05254.1-4"/>
    <property type="match status" value="1"/>
</dbReference>
<dbReference type="OrthoDB" id="9804372at2"/>
<keyword evidence="9" id="KW-0963">Cytoplasm</keyword>
<dbReference type="Pfam" id="PF03167">
    <property type="entry name" value="UDG"/>
    <property type="match status" value="1"/>
</dbReference>
<comment type="subcellular location">
    <subcellularLocation>
        <location evidence="9">Cytoplasm</location>
    </subcellularLocation>
</comment>
<gene>
    <name evidence="9 13" type="primary">ung</name>
    <name evidence="13" type="ORF">BN1048_01870</name>
</gene>
<dbReference type="Gene3D" id="3.40.470.10">
    <property type="entry name" value="Uracil-DNA glycosylase-like domain"/>
    <property type="match status" value="1"/>
</dbReference>
<dbReference type="AlphaFoldDB" id="A0A078M9E3"/>
<dbReference type="NCBIfam" id="TIGR00628">
    <property type="entry name" value="ung"/>
    <property type="match status" value="1"/>
</dbReference>
<dbReference type="InterPro" id="IPR018085">
    <property type="entry name" value="Ura-DNA_Glyclase_AS"/>
</dbReference>
<dbReference type="SUPFAM" id="SSF52141">
    <property type="entry name" value="Uracil-DNA glycosylase-like"/>
    <property type="match status" value="1"/>
</dbReference>
<dbReference type="PROSITE" id="PS00130">
    <property type="entry name" value="U_DNA_GLYCOSYLASE"/>
    <property type="match status" value="1"/>
</dbReference>
<organism evidence="13 14">
    <name type="scientific">Jeotgalicoccus saudimassiliensis</name>
    <dbReference type="NCBI Taxonomy" id="1461582"/>
    <lineage>
        <taxon>Bacteria</taxon>
        <taxon>Bacillati</taxon>
        <taxon>Bacillota</taxon>
        <taxon>Bacilli</taxon>
        <taxon>Bacillales</taxon>
        <taxon>Staphylococcaceae</taxon>
        <taxon>Jeotgalicoccus</taxon>
    </lineage>
</organism>
<sequence>MADLTWEEIFRSITNNHDFTTMRQTLNERYRTGEVYPPEEEVYTAFELTPFNGIKAVVLGQDPYHGKGQSHGLAFSVNEGIKIPPSLRNIYKELESDLGIVRTSGNLSDWAREGVLLLNTVLTVDAGDANSHRGLGWEKFTDDIIRTISKEHEHVVFILWGNPAQKKIKLIDTDKHKIITSVHPSPLSSYRGFFGSKPFSQTNDYLESVGRGAIDWSEQNE</sequence>
<dbReference type="InterPro" id="IPR005122">
    <property type="entry name" value="Uracil-DNA_glycosylase-like"/>
</dbReference>
<evidence type="ECO:0000256" key="3">
    <source>
        <dbReference type="ARBA" id="ARBA00008184"/>
    </source>
</evidence>
<feature type="active site" description="Proton acceptor" evidence="9 10">
    <location>
        <position position="62"/>
    </location>
</feature>
<name>A0A078M9E3_9STAP</name>
<evidence type="ECO:0000256" key="8">
    <source>
        <dbReference type="ARBA" id="ARBA00023204"/>
    </source>
</evidence>
<evidence type="ECO:0000256" key="11">
    <source>
        <dbReference type="RuleBase" id="RU003780"/>
    </source>
</evidence>
<evidence type="ECO:0000259" key="12">
    <source>
        <dbReference type="SMART" id="SM00986"/>
    </source>
</evidence>
<evidence type="ECO:0000256" key="4">
    <source>
        <dbReference type="ARBA" id="ARBA00012030"/>
    </source>
</evidence>
<dbReference type="NCBIfam" id="NF003592">
    <property type="entry name" value="PRK05254.1-5"/>
    <property type="match status" value="1"/>
</dbReference>
<dbReference type="HAMAP" id="MF_00148">
    <property type="entry name" value="UDG"/>
    <property type="match status" value="1"/>
</dbReference>
<dbReference type="GO" id="GO:0097510">
    <property type="term" value="P:base-excision repair, AP site formation via deaminated base removal"/>
    <property type="evidence" value="ECO:0007669"/>
    <property type="project" value="TreeGrafter"/>
</dbReference>
<dbReference type="GO" id="GO:0005737">
    <property type="term" value="C:cytoplasm"/>
    <property type="evidence" value="ECO:0007669"/>
    <property type="project" value="UniProtKB-SubCell"/>
</dbReference>
<dbReference type="CDD" id="cd10027">
    <property type="entry name" value="UDG-F1-like"/>
    <property type="match status" value="1"/>
</dbReference>
<dbReference type="SMART" id="SM00986">
    <property type="entry name" value="UDG"/>
    <property type="match status" value="1"/>
</dbReference>
<dbReference type="eggNOG" id="COG0692">
    <property type="taxonomic scope" value="Bacteria"/>
</dbReference>
<dbReference type="FunFam" id="3.40.470.10:FF:000001">
    <property type="entry name" value="Uracil-DNA glycosylase"/>
    <property type="match status" value="1"/>
</dbReference>
<dbReference type="EMBL" id="CCSE01000001">
    <property type="protein sequence ID" value="CEA02854.1"/>
    <property type="molecule type" value="Genomic_DNA"/>
</dbReference>
<dbReference type="GO" id="GO:0004844">
    <property type="term" value="F:uracil DNA N-glycosylase activity"/>
    <property type="evidence" value="ECO:0007669"/>
    <property type="project" value="UniProtKB-UniRule"/>
</dbReference>
<accession>A0A078M9E3</accession>
<dbReference type="PANTHER" id="PTHR11264">
    <property type="entry name" value="URACIL-DNA GLYCOSYLASE"/>
    <property type="match status" value="1"/>
</dbReference>
<keyword evidence="6 9" id="KW-0227">DNA damage</keyword>
<dbReference type="Proteomes" id="UP000044136">
    <property type="component" value="Unassembled WGS sequence"/>
</dbReference>
<dbReference type="STRING" id="1461582.BN1048_01870"/>
<feature type="domain" description="Uracil-DNA glycosylase-like" evidence="12">
    <location>
        <begin position="47"/>
        <end position="206"/>
    </location>
</feature>
<dbReference type="EC" id="3.2.2.27" evidence="4 9"/>
<evidence type="ECO:0000256" key="2">
    <source>
        <dbReference type="ARBA" id="ARBA00002631"/>
    </source>
</evidence>
<dbReference type="PANTHER" id="PTHR11264:SF0">
    <property type="entry name" value="URACIL-DNA GLYCOSYLASE"/>
    <property type="match status" value="1"/>
</dbReference>
<dbReference type="SMART" id="SM00987">
    <property type="entry name" value="UreE_C"/>
    <property type="match status" value="1"/>
</dbReference>
<keyword evidence="7 9" id="KW-0378">Hydrolase</keyword>
<evidence type="ECO:0000256" key="5">
    <source>
        <dbReference type="ARBA" id="ARBA00018429"/>
    </source>
</evidence>
<dbReference type="NCBIfam" id="NF003589">
    <property type="entry name" value="PRK05254.1-2"/>
    <property type="match status" value="1"/>
</dbReference>
<proteinExistence type="inferred from homology"/>
<evidence type="ECO:0000313" key="14">
    <source>
        <dbReference type="Proteomes" id="UP000044136"/>
    </source>
</evidence>
<dbReference type="HOGENOM" id="CLU_032162_3_1_9"/>
<dbReference type="InterPro" id="IPR036895">
    <property type="entry name" value="Uracil-DNA_glycosylase-like_sf"/>
</dbReference>
<dbReference type="RefSeq" id="WP_035810551.1">
    <property type="nucleotide sequence ID" value="NZ_CCSE01000001.1"/>
</dbReference>
<comment type="function">
    <text evidence="2 9 11">Excises uracil residues from the DNA which can arise as a result of misincorporation of dUMP residues by DNA polymerase or due to deamination of cytosine.</text>
</comment>
<evidence type="ECO:0000256" key="7">
    <source>
        <dbReference type="ARBA" id="ARBA00022801"/>
    </source>
</evidence>
<keyword evidence="14" id="KW-1185">Reference proteome</keyword>